<dbReference type="RefSeq" id="WP_073142546.1">
    <property type="nucleotide sequence ID" value="NZ_FQWQ01000006.1"/>
</dbReference>
<dbReference type="InterPro" id="IPR000835">
    <property type="entry name" value="HTH_MarR-typ"/>
</dbReference>
<evidence type="ECO:0000259" key="1">
    <source>
        <dbReference type="PROSITE" id="PS50995"/>
    </source>
</evidence>
<evidence type="ECO:0000313" key="3">
    <source>
        <dbReference type="Proteomes" id="UP000184212"/>
    </source>
</evidence>
<evidence type="ECO:0000313" key="2">
    <source>
        <dbReference type="EMBL" id="SHH96573.1"/>
    </source>
</evidence>
<keyword evidence="3" id="KW-1185">Reference proteome</keyword>
<dbReference type="InterPro" id="IPR036390">
    <property type="entry name" value="WH_DNA-bd_sf"/>
</dbReference>
<gene>
    <name evidence="2" type="ORF">SAMN04488109_6289</name>
</gene>
<name>A0A1M5XBK7_9BACT</name>
<dbReference type="Gene3D" id="1.10.10.10">
    <property type="entry name" value="Winged helix-like DNA-binding domain superfamily/Winged helix DNA-binding domain"/>
    <property type="match status" value="1"/>
</dbReference>
<sequence length="149" mass="17818">MSLEQDIKQEKFQNEYEKMVVNILYTSSWLYNINSSRFKQHGITPEQYNVLRILRGSNPKPMMLADITCRMIDKNSNATRLVEKLRQKGLLRREICENNRRQVDISITEKGMEVLKKIDRETETWLEPFKVLTKPEAQELNRMLDRLRE</sequence>
<keyword evidence="2" id="KW-0238">DNA-binding</keyword>
<dbReference type="PRINTS" id="PR00598">
    <property type="entry name" value="HTHMARR"/>
</dbReference>
<dbReference type="OrthoDB" id="763883at2"/>
<dbReference type="PROSITE" id="PS50995">
    <property type="entry name" value="HTH_MARR_2"/>
    <property type="match status" value="1"/>
</dbReference>
<dbReference type="Proteomes" id="UP000184212">
    <property type="component" value="Unassembled WGS sequence"/>
</dbReference>
<dbReference type="GO" id="GO:0006950">
    <property type="term" value="P:response to stress"/>
    <property type="evidence" value="ECO:0007669"/>
    <property type="project" value="TreeGrafter"/>
</dbReference>
<proteinExistence type="predicted"/>
<dbReference type="Pfam" id="PF01047">
    <property type="entry name" value="MarR"/>
    <property type="match status" value="1"/>
</dbReference>
<protein>
    <submittedName>
        <fullName evidence="2">DNA-binding transcriptional regulator, MarR family</fullName>
    </submittedName>
</protein>
<dbReference type="PANTHER" id="PTHR33164:SF101">
    <property type="entry name" value="TRANSCRIPTIONAL REPRESSOR MPRA"/>
    <property type="match status" value="1"/>
</dbReference>
<dbReference type="AlphaFoldDB" id="A0A1M5XBK7"/>
<dbReference type="SUPFAM" id="SSF46785">
    <property type="entry name" value="Winged helix' DNA-binding domain"/>
    <property type="match status" value="1"/>
</dbReference>
<dbReference type="STRING" id="947013.SAMN04488109_6289"/>
<dbReference type="InterPro" id="IPR039422">
    <property type="entry name" value="MarR/SlyA-like"/>
</dbReference>
<dbReference type="GO" id="GO:0003677">
    <property type="term" value="F:DNA binding"/>
    <property type="evidence" value="ECO:0007669"/>
    <property type="project" value="UniProtKB-KW"/>
</dbReference>
<dbReference type="SMART" id="SM00347">
    <property type="entry name" value="HTH_MARR"/>
    <property type="match status" value="1"/>
</dbReference>
<reference evidence="2 3" key="1">
    <citation type="submission" date="2016-11" db="EMBL/GenBank/DDBJ databases">
        <authorList>
            <person name="Jaros S."/>
            <person name="Januszkiewicz K."/>
            <person name="Wedrychowicz H."/>
        </authorList>
    </citation>
    <scope>NUCLEOTIDE SEQUENCE [LARGE SCALE GENOMIC DNA]</scope>
    <source>
        <strain evidence="2 3">DSM 24574</strain>
    </source>
</reference>
<accession>A0A1M5XBK7</accession>
<dbReference type="InterPro" id="IPR036388">
    <property type="entry name" value="WH-like_DNA-bd_sf"/>
</dbReference>
<organism evidence="2 3">
    <name type="scientific">Chryseolinea serpens</name>
    <dbReference type="NCBI Taxonomy" id="947013"/>
    <lineage>
        <taxon>Bacteria</taxon>
        <taxon>Pseudomonadati</taxon>
        <taxon>Bacteroidota</taxon>
        <taxon>Cytophagia</taxon>
        <taxon>Cytophagales</taxon>
        <taxon>Fulvivirgaceae</taxon>
        <taxon>Chryseolinea</taxon>
    </lineage>
</organism>
<feature type="domain" description="HTH marR-type" evidence="1">
    <location>
        <begin position="1"/>
        <end position="149"/>
    </location>
</feature>
<dbReference type="GO" id="GO:0003700">
    <property type="term" value="F:DNA-binding transcription factor activity"/>
    <property type="evidence" value="ECO:0007669"/>
    <property type="project" value="InterPro"/>
</dbReference>
<dbReference type="PANTHER" id="PTHR33164">
    <property type="entry name" value="TRANSCRIPTIONAL REGULATOR, MARR FAMILY"/>
    <property type="match status" value="1"/>
</dbReference>
<dbReference type="EMBL" id="FQWQ01000006">
    <property type="protein sequence ID" value="SHH96573.1"/>
    <property type="molecule type" value="Genomic_DNA"/>
</dbReference>